<dbReference type="STRING" id="43658.AT705_17205"/>
<reference evidence="1 5" key="3">
    <citation type="submission" date="2015-12" db="EMBL/GenBank/DDBJ databases">
        <title>Complete genome sequence of Pseudoalteromonas rubra SCSIO 6842, harboring a conjugative plasmid.</title>
        <authorList>
            <person name="Li B."/>
            <person name="Wang X."/>
        </authorList>
    </citation>
    <scope>NUCLEOTIDE SEQUENCE [LARGE SCALE GENOMIC DNA]</scope>
    <source>
        <strain evidence="1 5">SCSIO 6842</strain>
    </source>
</reference>
<dbReference type="EMBL" id="CP013611">
    <property type="protein sequence ID" value="ALU44516.1"/>
    <property type="molecule type" value="Genomic_DNA"/>
</dbReference>
<evidence type="ECO:0000313" key="4">
    <source>
        <dbReference type="Proteomes" id="UP000036850"/>
    </source>
</evidence>
<dbReference type="SUPFAM" id="SSF55331">
    <property type="entry name" value="Tautomerase/MIF"/>
    <property type="match status" value="1"/>
</dbReference>
<dbReference type="AlphaFoldDB" id="A0A0L0ET27"/>
<reference evidence="2" key="2">
    <citation type="submission" date="2015-07" db="EMBL/GenBank/DDBJ databases">
        <title>MeaNS - Measles Nucleotide Surveillance Program.</title>
        <authorList>
            <person name="Tran T."/>
            <person name="Druce J."/>
        </authorList>
    </citation>
    <scope>NUCLEOTIDE SEQUENCE</scope>
    <source>
        <strain evidence="2">OCN096</strain>
    </source>
</reference>
<accession>A0A0L0ET27</accession>
<evidence type="ECO:0000313" key="6">
    <source>
        <dbReference type="Proteomes" id="UP000305729"/>
    </source>
</evidence>
<gene>
    <name evidence="2" type="ORF">AC626_10210</name>
    <name evidence="1" type="ORF">AT705_17205</name>
    <name evidence="3" type="ORF">CWC22_005010</name>
</gene>
<sequence>MPHVDIHYFACPVSDIAKEAIAQTITAILSKELNCGEEVISVALCPQVPEDWQQNVYQPLITAQKDKLIKFPNY</sequence>
<reference evidence="4" key="1">
    <citation type="submission" date="2015-07" db="EMBL/GenBank/DDBJ databases">
        <title>Draft genome sequence of a Pseudoalteromonas rubra strain, OCN096, isolated from Kaneohe Bay, Oahu, Hawaii.</title>
        <authorList>
            <person name="Beurmann S."/>
            <person name="Ushijima B."/>
            <person name="Belcaid M."/>
            <person name="Callahan S.M."/>
            <person name="Aeby G.S."/>
        </authorList>
    </citation>
    <scope>NUCLEOTIDE SEQUENCE [LARGE SCALE GENOMIC DNA]</scope>
    <source>
        <strain evidence="4">OCN096</strain>
    </source>
</reference>
<reference evidence="3 6" key="4">
    <citation type="submission" date="2019-10" db="EMBL/GenBank/DDBJ databases">
        <title>Pseudoalteromonas rubra S4059.</title>
        <authorList>
            <person name="Paulsen S."/>
            <person name="Wang X."/>
        </authorList>
    </citation>
    <scope>NUCLEOTIDE SEQUENCE [LARGE SCALE GENOMIC DNA]</scope>
    <source>
        <strain evidence="3 6">S4059</strain>
    </source>
</reference>
<dbReference type="Proteomes" id="UP000069015">
    <property type="component" value="Chromosome 1"/>
</dbReference>
<proteinExistence type="predicted"/>
<organism evidence="2 4">
    <name type="scientific">Pseudoalteromonas rubra</name>
    <dbReference type="NCBI Taxonomy" id="43658"/>
    <lineage>
        <taxon>Bacteria</taxon>
        <taxon>Pseudomonadati</taxon>
        <taxon>Pseudomonadota</taxon>
        <taxon>Gammaproteobacteria</taxon>
        <taxon>Alteromonadales</taxon>
        <taxon>Pseudoalteromonadaceae</taxon>
        <taxon>Pseudoalteromonas</taxon>
    </lineage>
</organism>
<evidence type="ECO:0000313" key="1">
    <source>
        <dbReference type="EMBL" id="ALU44516.1"/>
    </source>
</evidence>
<dbReference type="Proteomes" id="UP000036850">
    <property type="component" value="Unassembled WGS sequence"/>
</dbReference>
<dbReference type="OrthoDB" id="9799841at2"/>
<evidence type="ECO:0000313" key="3">
    <source>
        <dbReference type="EMBL" id="QPB82379.1"/>
    </source>
</evidence>
<dbReference type="EMBL" id="LFZX01000063">
    <property type="protein sequence ID" value="KNC67535.1"/>
    <property type="molecule type" value="Genomic_DNA"/>
</dbReference>
<dbReference type="KEGG" id="prr:AT705_17205"/>
<dbReference type="PATRIC" id="fig|43658.6.peg.1820"/>
<name>A0A0L0ET27_9GAMM</name>
<dbReference type="GeneID" id="61359656"/>
<dbReference type="EMBL" id="CP045429">
    <property type="protein sequence ID" value="QPB82379.1"/>
    <property type="molecule type" value="Genomic_DNA"/>
</dbReference>
<dbReference type="Gene3D" id="3.30.429.10">
    <property type="entry name" value="Macrophage Migration Inhibitory Factor"/>
    <property type="match status" value="1"/>
</dbReference>
<evidence type="ECO:0000313" key="5">
    <source>
        <dbReference type="Proteomes" id="UP000069015"/>
    </source>
</evidence>
<protein>
    <submittedName>
        <fullName evidence="2">Indigoidine synthase IndC</fullName>
    </submittedName>
</protein>
<dbReference type="InterPro" id="IPR014347">
    <property type="entry name" value="Tautomerase/MIF_sf"/>
</dbReference>
<dbReference type="RefSeq" id="WP_010386797.1">
    <property type="nucleotide sequence ID" value="NZ_AHCD03000043.1"/>
</dbReference>
<evidence type="ECO:0000313" key="2">
    <source>
        <dbReference type="EMBL" id="KNC67535.1"/>
    </source>
</evidence>
<dbReference type="Proteomes" id="UP000305729">
    <property type="component" value="Chromosome 1"/>
</dbReference>